<name>A0A0H2XNI9_BURO1</name>
<dbReference type="GO" id="GO:0032259">
    <property type="term" value="P:methylation"/>
    <property type="evidence" value="ECO:0007669"/>
    <property type="project" value="UniProtKB-KW"/>
</dbReference>
<proteinExistence type="predicted"/>
<dbReference type="GO" id="GO:0008168">
    <property type="term" value="F:methyltransferase activity"/>
    <property type="evidence" value="ECO:0007669"/>
    <property type="project" value="UniProtKB-KW"/>
</dbReference>
<protein>
    <submittedName>
        <fullName evidence="1">C-5 cytosine-specific DNA methylase</fullName>
    </submittedName>
</protein>
<dbReference type="InterPro" id="IPR029063">
    <property type="entry name" value="SAM-dependent_MTases_sf"/>
</dbReference>
<organism evidence="1">
    <name type="scientific">Burkholderia orbicola (strain AU 1054)</name>
    <dbReference type="NCBI Taxonomy" id="331271"/>
    <lineage>
        <taxon>Bacteria</taxon>
        <taxon>Pseudomonadati</taxon>
        <taxon>Pseudomonadota</taxon>
        <taxon>Betaproteobacteria</taxon>
        <taxon>Burkholderiales</taxon>
        <taxon>Burkholderiaceae</taxon>
        <taxon>Burkholderia</taxon>
        <taxon>Burkholderia cepacia complex</taxon>
        <taxon>Burkholderia orbicola</taxon>
    </lineage>
</organism>
<accession>A0A0H2XNI9</accession>
<dbReference type="HOGENOM" id="CLU_155881_0_0_4"/>
<dbReference type="SUPFAM" id="SSF53335">
    <property type="entry name" value="S-adenosyl-L-methionine-dependent methyltransferases"/>
    <property type="match status" value="1"/>
</dbReference>
<dbReference type="AlphaFoldDB" id="A0A0H2XNI9"/>
<sequence length="107" mass="11634">MLAANEKTGAVIRALDSTWRRPFTTLELAVLQSLVEPEEYLELDGVPDQAWRERIGNVVPPDAAQEIAEAMGTTLLLVESGETLQLSSTPVSMRPIATALTVVPQTF</sequence>
<gene>
    <name evidence="1" type="ordered locus">Bcen_1093</name>
</gene>
<evidence type="ECO:0000313" key="1">
    <source>
        <dbReference type="EMBL" id="ABF76000.1"/>
    </source>
</evidence>
<dbReference type="EMBL" id="CP000378">
    <property type="protein sequence ID" value="ABF76000.1"/>
    <property type="molecule type" value="Genomic_DNA"/>
</dbReference>
<reference evidence="1" key="1">
    <citation type="submission" date="2006-05" db="EMBL/GenBank/DDBJ databases">
        <title>Complete sequence of chromosome 1 of Burkholderia cenocepacia AU 1054.</title>
        <authorList>
            <consortium name="US DOE Joint Genome Institute"/>
            <person name="Copeland A."/>
            <person name="Lucas S."/>
            <person name="Lapidus A."/>
            <person name="Barry K."/>
            <person name="Detter J.C."/>
            <person name="Glavina del Rio T."/>
            <person name="Hammon N."/>
            <person name="Israni S."/>
            <person name="Dalin E."/>
            <person name="Tice H."/>
            <person name="Pitluck S."/>
            <person name="Chain P."/>
            <person name="Malfatti S."/>
            <person name="Shin M."/>
            <person name="Vergez L."/>
            <person name="Schmutz J."/>
            <person name="Larimer F."/>
            <person name="Land M."/>
            <person name="Hauser L."/>
            <person name="Kyrpides N."/>
            <person name="Lykidis A."/>
            <person name="LiPuma J.J."/>
            <person name="Konstantinidis K."/>
            <person name="Tiedje J.M."/>
            <person name="Richardson P."/>
        </authorList>
    </citation>
    <scope>NUCLEOTIDE SEQUENCE [LARGE SCALE GENOMIC DNA]</scope>
    <source>
        <strain evidence="1">AU 1054</strain>
    </source>
</reference>
<keyword evidence="1" id="KW-0489">Methyltransferase</keyword>
<keyword evidence="1" id="KW-0808">Transferase</keyword>